<keyword evidence="4" id="KW-1185">Reference proteome</keyword>
<keyword evidence="2" id="KW-1133">Transmembrane helix</keyword>
<comment type="caution">
    <text evidence="3">The sequence shown here is derived from an EMBL/GenBank/DDBJ whole genome shotgun (WGS) entry which is preliminary data.</text>
</comment>
<dbReference type="AlphaFoldDB" id="A0A917MHG9"/>
<dbReference type="RefSeq" id="WP_188518024.1">
    <property type="nucleotide sequence ID" value="NZ_BMES01000002.1"/>
</dbReference>
<proteinExistence type="predicted"/>
<evidence type="ECO:0000313" key="3">
    <source>
        <dbReference type="EMBL" id="GGH20544.1"/>
    </source>
</evidence>
<feature type="compositionally biased region" description="Low complexity" evidence="1">
    <location>
        <begin position="80"/>
        <end position="110"/>
    </location>
</feature>
<evidence type="ECO:0000256" key="2">
    <source>
        <dbReference type="SAM" id="Phobius"/>
    </source>
</evidence>
<dbReference type="EMBL" id="BMES01000002">
    <property type="protein sequence ID" value="GGH20544.1"/>
    <property type="molecule type" value="Genomic_DNA"/>
</dbReference>
<name>A0A917MHG9_9HYPH</name>
<organism evidence="3 4">
    <name type="scientific">Alsobacter metallidurans</name>
    <dbReference type="NCBI Taxonomy" id="340221"/>
    <lineage>
        <taxon>Bacteria</taxon>
        <taxon>Pseudomonadati</taxon>
        <taxon>Pseudomonadota</taxon>
        <taxon>Alphaproteobacteria</taxon>
        <taxon>Hyphomicrobiales</taxon>
        <taxon>Alsobacteraceae</taxon>
        <taxon>Alsobacter</taxon>
    </lineage>
</organism>
<dbReference type="Proteomes" id="UP000603912">
    <property type="component" value="Unassembled WGS sequence"/>
</dbReference>
<reference evidence="3" key="1">
    <citation type="journal article" date="2014" name="Int. J. Syst. Evol. Microbiol.">
        <title>Complete genome sequence of Corynebacterium casei LMG S-19264T (=DSM 44701T), isolated from a smear-ripened cheese.</title>
        <authorList>
            <consortium name="US DOE Joint Genome Institute (JGI-PGF)"/>
            <person name="Walter F."/>
            <person name="Albersmeier A."/>
            <person name="Kalinowski J."/>
            <person name="Ruckert C."/>
        </authorList>
    </citation>
    <scope>NUCLEOTIDE SEQUENCE</scope>
    <source>
        <strain evidence="3">CGMCC 1.12214</strain>
    </source>
</reference>
<feature type="transmembrane region" description="Helical" evidence="2">
    <location>
        <begin position="12"/>
        <end position="32"/>
    </location>
</feature>
<sequence>MRNVLTGIVDVCRVLALLILAVCAVGLGYLAVVTRLPPSAAPLAQADKIGPTYSRAPAPLATAALRSTTTVDKDAPRQVSAATPISTAAATSQQPPAAPRAAAEARVQTANLETGTLNDASDELSQPVAPSRRTSNKRTAGAAGCEYFRSFDPATQTYRAYDGRIRECRVR</sequence>
<evidence type="ECO:0000256" key="1">
    <source>
        <dbReference type="SAM" id="MobiDB-lite"/>
    </source>
</evidence>
<evidence type="ECO:0008006" key="5">
    <source>
        <dbReference type="Google" id="ProtNLM"/>
    </source>
</evidence>
<protein>
    <recommendedName>
        <fullName evidence="5">Lectin-like protein BA14k</fullName>
    </recommendedName>
</protein>
<reference evidence="3" key="2">
    <citation type="submission" date="2020-09" db="EMBL/GenBank/DDBJ databases">
        <authorList>
            <person name="Sun Q."/>
            <person name="Zhou Y."/>
        </authorList>
    </citation>
    <scope>NUCLEOTIDE SEQUENCE</scope>
    <source>
        <strain evidence="3">CGMCC 1.12214</strain>
    </source>
</reference>
<keyword evidence="2" id="KW-0472">Membrane</keyword>
<gene>
    <name evidence="3" type="ORF">GCM10007036_24180</name>
</gene>
<accession>A0A917MHG9</accession>
<feature type="region of interest" description="Disordered" evidence="1">
    <location>
        <begin position="68"/>
        <end position="140"/>
    </location>
</feature>
<keyword evidence="2" id="KW-0812">Transmembrane</keyword>
<evidence type="ECO:0000313" key="4">
    <source>
        <dbReference type="Proteomes" id="UP000603912"/>
    </source>
</evidence>